<keyword evidence="5" id="KW-0732">Signal</keyword>
<dbReference type="Pfam" id="PF01565">
    <property type="entry name" value="FAD_binding_4"/>
    <property type="match status" value="1"/>
</dbReference>
<evidence type="ECO:0000256" key="3">
    <source>
        <dbReference type="ARBA" id="ARBA00022827"/>
    </source>
</evidence>
<dbReference type="InterPro" id="IPR036318">
    <property type="entry name" value="FAD-bd_PCMH-like_sf"/>
</dbReference>
<keyword evidence="2" id="KW-0285">Flavoprotein</keyword>
<dbReference type="RefSeq" id="XP_064672329.1">
    <property type="nucleotide sequence ID" value="XM_064812975.1"/>
</dbReference>
<name>A0AAN6YVR2_9PEZI</name>
<dbReference type="GeneID" id="89937100"/>
<protein>
    <submittedName>
        <fullName evidence="7">FAD-binding domain-containing protein</fullName>
    </submittedName>
</protein>
<feature type="chain" id="PRO_5042872882" evidence="5">
    <location>
        <begin position="21"/>
        <end position="501"/>
    </location>
</feature>
<evidence type="ECO:0000256" key="2">
    <source>
        <dbReference type="ARBA" id="ARBA00022630"/>
    </source>
</evidence>
<accession>A0AAN6YVR2</accession>
<dbReference type="SUPFAM" id="SSF56176">
    <property type="entry name" value="FAD-binding/transporter-associated domain-like"/>
    <property type="match status" value="1"/>
</dbReference>
<evidence type="ECO:0000256" key="4">
    <source>
        <dbReference type="ARBA" id="ARBA00023002"/>
    </source>
</evidence>
<dbReference type="GO" id="GO:0016491">
    <property type="term" value="F:oxidoreductase activity"/>
    <property type="evidence" value="ECO:0007669"/>
    <property type="project" value="UniProtKB-KW"/>
</dbReference>
<dbReference type="GO" id="GO:0071949">
    <property type="term" value="F:FAD binding"/>
    <property type="evidence" value="ECO:0007669"/>
    <property type="project" value="InterPro"/>
</dbReference>
<comment type="caution">
    <text evidence="7">The sequence shown here is derived from an EMBL/GenBank/DDBJ whole genome shotgun (WGS) entry which is preliminary data.</text>
</comment>
<keyword evidence="8" id="KW-1185">Reference proteome</keyword>
<dbReference type="PANTHER" id="PTHR42973:SF54">
    <property type="entry name" value="FAD-BINDING PCMH-TYPE DOMAIN-CONTAINING PROTEIN"/>
    <property type="match status" value="1"/>
</dbReference>
<evidence type="ECO:0000259" key="6">
    <source>
        <dbReference type="PROSITE" id="PS51387"/>
    </source>
</evidence>
<dbReference type="PROSITE" id="PS51387">
    <property type="entry name" value="FAD_PCMH"/>
    <property type="match status" value="1"/>
</dbReference>
<evidence type="ECO:0000256" key="1">
    <source>
        <dbReference type="ARBA" id="ARBA00005466"/>
    </source>
</evidence>
<dbReference type="InterPro" id="IPR050416">
    <property type="entry name" value="FAD-linked_Oxidoreductase"/>
</dbReference>
<feature type="domain" description="FAD-binding PCMH-type" evidence="6">
    <location>
        <begin position="59"/>
        <end position="231"/>
    </location>
</feature>
<dbReference type="EMBL" id="MU853336">
    <property type="protein sequence ID" value="KAK4114759.1"/>
    <property type="molecule type" value="Genomic_DNA"/>
</dbReference>
<dbReference type="AlphaFoldDB" id="A0AAN6YVR2"/>
<comment type="similarity">
    <text evidence="1">Belongs to the oxygen-dependent FAD-linked oxidoreductase family.</text>
</comment>
<proteinExistence type="inferred from homology"/>
<dbReference type="InterPro" id="IPR016169">
    <property type="entry name" value="FAD-bd_PCMH_sub2"/>
</dbReference>
<gene>
    <name evidence="7" type="ORF">N656DRAFT_749349</name>
</gene>
<dbReference type="InterPro" id="IPR006094">
    <property type="entry name" value="Oxid_FAD_bind_N"/>
</dbReference>
<reference evidence="7" key="2">
    <citation type="submission" date="2023-05" db="EMBL/GenBank/DDBJ databases">
        <authorList>
            <consortium name="Lawrence Berkeley National Laboratory"/>
            <person name="Steindorff A."/>
            <person name="Hensen N."/>
            <person name="Bonometti L."/>
            <person name="Westerberg I."/>
            <person name="Brannstrom I.O."/>
            <person name="Guillou S."/>
            <person name="Cros-Aarteil S."/>
            <person name="Calhoun S."/>
            <person name="Haridas S."/>
            <person name="Kuo A."/>
            <person name="Mondo S."/>
            <person name="Pangilinan J."/>
            <person name="Riley R."/>
            <person name="Labutti K."/>
            <person name="Andreopoulos B."/>
            <person name="Lipzen A."/>
            <person name="Chen C."/>
            <person name="Yanf M."/>
            <person name="Daum C."/>
            <person name="Ng V."/>
            <person name="Clum A."/>
            <person name="Ohm R."/>
            <person name="Martin F."/>
            <person name="Silar P."/>
            <person name="Natvig D."/>
            <person name="Lalanne C."/>
            <person name="Gautier V."/>
            <person name="Ament-Velasquez S.L."/>
            <person name="Kruys A."/>
            <person name="Hutchinson M.I."/>
            <person name="Powell A.J."/>
            <person name="Barry K."/>
            <person name="Miller A.N."/>
            <person name="Grigoriev I.V."/>
            <person name="Debuchy R."/>
            <person name="Gladieux P."/>
            <person name="Thoren M.H."/>
            <person name="Johannesson H."/>
        </authorList>
    </citation>
    <scope>NUCLEOTIDE SEQUENCE</scope>
    <source>
        <strain evidence="7">CBS 508.74</strain>
    </source>
</reference>
<dbReference type="PANTHER" id="PTHR42973">
    <property type="entry name" value="BINDING OXIDOREDUCTASE, PUTATIVE (AFU_ORTHOLOGUE AFUA_1G17690)-RELATED"/>
    <property type="match status" value="1"/>
</dbReference>
<sequence length="501" mass="54095">MLQKWHVFMLYTSVLPVASASKHRAQPCVALAAALPGLVIFPNSTLYDTHNFYWSERQSNLSPSCFVAPNTAQDVSTAVKVLTRHNAPFTVKGGGHTPFEGASSIEDGVTITLASLTDITVSADRKTVSVGAGNRWINVSEALDPLGLAVVGGRSATVGVSGLTLGGGISYFSGTRGWACDNVRNYEIVLASGEIVNASPVTNRDLFWALRGGGGTNFGIVTRFDLAAHEQGDLWASSLIWPGSVNTTLIPLLHDLLVRNLVADPAAHLYFILVNDASLGGYAVVSDQFHSTHANISPPAVFSPFHDVPALSVNTRIANVSRLSRDIEQAFGGRTTWWDTTVAATASPNLLLDIVPLFEAHVTRLRAAAEPVNSTMTPFMVFQPITLNILQAMQVNGGNALGLKPEDGPIMIVQVNVMWSSPLLDAAVEESCGRLIREIDTLAAERGARSKNGYIYMNYAGRPQDVYAGYGLESLARLRKTARKWDPNGEFRKLWKGYFKL</sequence>
<reference evidence="7" key="1">
    <citation type="journal article" date="2023" name="Mol. Phylogenet. Evol.">
        <title>Genome-scale phylogeny and comparative genomics of the fungal order Sordariales.</title>
        <authorList>
            <person name="Hensen N."/>
            <person name="Bonometti L."/>
            <person name="Westerberg I."/>
            <person name="Brannstrom I.O."/>
            <person name="Guillou S."/>
            <person name="Cros-Aarteil S."/>
            <person name="Calhoun S."/>
            <person name="Haridas S."/>
            <person name="Kuo A."/>
            <person name="Mondo S."/>
            <person name="Pangilinan J."/>
            <person name="Riley R."/>
            <person name="LaButti K."/>
            <person name="Andreopoulos B."/>
            <person name="Lipzen A."/>
            <person name="Chen C."/>
            <person name="Yan M."/>
            <person name="Daum C."/>
            <person name="Ng V."/>
            <person name="Clum A."/>
            <person name="Steindorff A."/>
            <person name="Ohm R.A."/>
            <person name="Martin F."/>
            <person name="Silar P."/>
            <person name="Natvig D.O."/>
            <person name="Lalanne C."/>
            <person name="Gautier V."/>
            <person name="Ament-Velasquez S.L."/>
            <person name="Kruys A."/>
            <person name="Hutchinson M.I."/>
            <person name="Powell A.J."/>
            <person name="Barry K."/>
            <person name="Miller A.N."/>
            <person name="Grigoriev I.V."/>
            <person name="Debuchy R."/>
            <person name="Gladieux P."/>
            <person name="Hiltunen Thoren M."/>
            <person name="Johannesson H."/>
        </authorList>
    </citation>
    <scope>NUCLEOTIDE SEQUENCE</scope>
    <source>
        <strain evidence="7">CBS 508.74</strain>
    </source>
</reference>
<organism evidence="7 8">
    <name type="scientific">Canariomyces notabilis</name>
    <dbReference type="NCBI Taxonomy" id="2074819"/>
    <lineage>
        <taxon>Eukaryota</taxon>
        <taxon>Fungi</taxon>
        <taxon>Dikarya</taxon>
        <taxon>Ascomycota</taxon>
        <taxon>Pezizomycotina</taxon>
        <taxon>Sordariomycetes</taxon>
        <taxon>Sordariomycetidae</taxon>
        <taxon>Sordariales</taxon>
        <taxon>Chaetomiaceae</taxon>
        <taxon>Canariomyces</taxon>
    </lineage>
</organism>
<keyword evidence="3" id="KW-0274">FAD</keyword>
<evidence type="ECO:0000313" key="7">
    <source>
        <dbReference type="EMBL" id="KAK4114759.1"/>
    </source>
</evidence>
<keyword evidence="4" id="KW-0560">Oxidoreductase</keyword>
<feature type="signal peptide" evidence="5">
    <location>
        <begin position="1"/>
        <end position="20"/>
    </location>
</feature>
<dbReference type="Gene3D" id="3.30.465.10">
    <property type="match status" value="1"/>
</dbReference>
<dbReference type="Proteomes" id="UP001302812">
    <property type="component" value="Unassembled WGS sequence"/>
</dbReference>
<evidence type="ECO:0000313" key="8">
    <source>
        <dbReference type="Proteomes" id="UP001302812"/>
    </source>
</evidence>
<dbReference type="InterPro" id="IPR016166">
    <property type="entry name" value="FAD-bd_PCMH"/>
</dbReference>
<evidence type="ECO:0000256" key="5">
    <source>
        <dbReference type="SAM" id="SignalP"/>
    </source>
</evidence>